<feature type="transmembrane region" description="Helical" evidence="11">
    <location>
        <begin position="334"/>
        <end position="353"/>
    </location>
</feature>
<keyword evidence="14" id="KW-1185">Reference proteome</keyword>
<keyword evidence="8 11" id="KW-0472">Membrane</keyword>
<feature type="transmembrane region" description="Helical" evidence="11">
    <location>
        <begin position="290"/>
        <end position="314"/>
    </location>
</feature>
<evidence type="ECO:0000256" key="6">
    <source>
        <dbReference type="ARBA" id="ARBA00022989"/>
    </source>
</evidence>
<feature type="region of interest" description="Disordered" evidence="10">
    <location>
        <begin position="504"/>
        <end position="560"/>
    </location>
</feature>
<dbReference type="PANTHER" id="PTHR12428:SF66">
    <property type="entry name" value="MITOCHONDRIAL INNER MEMBRANE PROTEIN OXA1L"/>
    <property type="match status" value="1"/>
</dbReference>
<gene>
    <name evidence="13" type="ORF">NliqN6_3666</name>
</gene>
<evidence type="ECO:0000256" key="3">
    <source>
        <dbReference type="ARBA" id="ARBA00022692"/>
    </source>
</evidence>
<dbReference type="CDD" id="cd20069">
    <property type="entry name" value="5TM_Oxa1-like"/>
    <property type="match status" value="1"/>
</dbReference>
<sequence>MLARIRISRAGASLAQRLPVRHLSVTSRIGLIARDKASRSTIASQISLLSSATRSYSSSPANAEGEPIPTQEPTLAVNGSDAVSTASAATENAVSNIASSAGSAVDNATSAMTHAADKVNILHASSTPPTQTQIAHDILPQPPADAVTPSIEQLIAANPDNISAVLNSPEAVHAAMRVGDMHLMGLTHGMFNFAGWLRDALEIIHVNAGLPWWGTIALAAGVMRLALFPLVARMNGNNARMQVIAPQQQVIMAKIQDASKRGDKGAQMIYSQELRKLWEKNNCSPFRTMLLPMVQVPLFMTFFFAIRGMTALPVPQLKEGGLLWFTDLVAADPYYILPTTSMLLTLAVIEIGADGTASNSSKSQAHLRNGMRMATIAAIPFIAAMPAGLTFYWTFSNSLTVLQAALIKNNTIKRLLNIPQPPPQPKLKNVEIEKPPTLLDTLKAGRDLITNRWAKAKENAEAHQRAASSANGRQPPKARLAGLEQSEIIREAAPAFAAEAARSAGESTTATAESVVAASTAQPTVTASKPVASPVVRKLSSAQSEKEARIAAARLRRQRK</sequence>
<dbReference type="GO" id="GO:0032977">
    <property type="term" value="F:membrane insertase activity"/>
    <property type="evidence" value="ECO:0007669"/>
    <property type="project" value="InterPro"/>
</dbReference>
<evidence type="ECO:0000256" key="9">
    <source>
        <dbReference type="RuleBase" id="RU003945"/>
    </source>
</evidence>
<evidence type="ECO:0000256" key="4">
    <source>
        <dbReference type="ARBA" id="ARBA00022792"/>
    </source>
</evidence>
<feature type="domain" description="Membrane insertase YidC/Oxa/ALB C-terminal" evidence="12">
    <location>
        <begin position="212"/>
        <end position="408"/>
    </location>
</feature>
<evidence type="ECO:0000313" key="14">
    <source>
        <dbReference type="Proteomes" id="UP000620104"/>
    </source>
</evidence>
<comment type="similarity">
    <text evidence="2 9">Belongs to the OXA1/ALB3/YidC family.</text>
</comment>
<keyword evidence="3 9" id="KW-0812">Transmembrane</keyword>
<evidence type="ECO:0000256" key="11">
    <source>
        <dbReference type="SAM" id="Phobius"/>
    </source>
</evidence>
<dbReference type="Proteomes" id="UP000620104">
    <property type="component" value="Unassembled WGS sequence"/>
</dbReference>
<proteinExistence type="inferred from homology"/>
<organism evidence="13 14">
    <name type="scientific">Naganishia liquefaciens</name>
    <dbReference type="NCBI Taxonomy" id="104408"/>
    <lineage>
        <taxon>Eukaryota</taxon>
        <taxon>Fungi</taxon>
        <taxon>Dikarya</taxon>
        <taxon>Basidiomycota</taxon>
        <taxon>Agaricomycotina</taxon>
        <taxon>Tremellomycetes</taxon>
        <taxon>Filobasidiales</taxon>
        <taxon>Filobasidiaceae</taxon>
        <taxon>Naganishia</taxon>
    </lineage>
</organism>
<evidence type="ECO:0000256" key="5">
    <source>
        <dbReference type="ARBA" id="ARBA00022946"/>
    </source>
</evidence>
<evidence type="ECO:0000256" key="10">
    <source>
        <dbReference type="SAM" id="MobiDB-lite"/>
    </source>
</evidence>
<dbReference type="OrthoDB" id="2148490at2759"/>
<feature type="transmembrane region" description="Helical" evidence="11">
    <location>
        <begin position="210"/>
        <end position="232"/>
    </location>
</feature>
<name>A0A8H3YF63_9TREE</name>
<feature type="transmembrane region" description="Helical" evidence="11">
    <location>
        <begin position="374"/>
        <end position="395"/>
    </location>
</feature>
<keyword evidence="5" id="KW-0809">Transit peptide</keyword>
<evidence type="ECO:0000256" key="2">
    <source>
        <dbReference type="ARBA" id="ARBA00009877"/>
    </source>
</evidence>
<comment type="caution">
    <text evidence="13">The sequence shown here is derived from an EMBL/GenBank/DDBJ whole genome shotgun (WGS) entry which is preliminary data.</text>
</comment>
<keyword evidence="6 11" id="KW-1133">Transmembrane helix</keyword>
<dbReference type="AlphaFoldDB" id="A0A8H3YF63"/>
<evidence type="ECO:0000259" key="12">
    <source>
        <dbReference type="Pfam" id="PF02096"/>
    </source>
</evidence>
<keyword evidence="7" id="KW-0496">Mitochondrion</keyword>
<dbReference type="InterPro" id="IPR001708">
    <property type="entry name" value="YidC/ALB3/OXA1/COX18"/>
</dbReference>
<dbReference type="Pfam" id="PF02096">
    <property type="entry name" value="60KD_IMP"/>
    <property type="match status" value="1"/>
</dbReference>
<comment type="subcellular location">
    <subcellularLocation>
        <location evidence="9">Membrane</location>
        <topology evidence="9">Multi-pass membrane protein</topology>
    </subcellularLocation>
    <subcellularLocation>
        <location evidence="1">Mitochondrion inner membrane</location>
        <topology evidence="1">Multi-pass membrane protein</topology>
    </subcellularLocation>
</comment>
<dbReference type="InterPro" id="IPR028055">
    <property type="entry name" value="YidC/Oxa/ALB_C"/>
</dbReference>
<dbReference type="GO" id="GO:0032979">
    <property type="term" value="P:protein insertion into mitochondrial inner membrane from matrix"/>
    <property type="evidence" value="ECO:0007669"/>
    <property type="project" value="TreeGrafter"/>
</dbReference>
<evidence type="ECO:0000256" key="7">
    <source>
        <dbReference type="ARBA" id="ARBA00023128"/>
    </source>
</evidence>
<keyword evidence="4" id="KW-0999">Mitochondrion inner membrane</keyword>
<dbReference type="PANTHER" id="PTHR12428">
    <property type="entry name" value="OXA1"/>
    <property type="match status" value="1"/>
</dbReference>
<evidence type="ECO:0000256" key="1">
    <source>
        <dbReference type="ARBA" id="ARBA00004448"/>
    </source>
</evidence>
<protein>
    <recommendedName>
        <fullName evidence="12">Membrane insertase YidC/Oxa/ALB C-terminal domain-containing protein</fullName>
    </recommendedName>
</protein>
<feature type="compositionally biased region" description="Low complexity" evidence="10">
    <location>
        <begin position="504"/>
        <end position="521"/>
    </location>
</feature>
<evidence type="ECO:0000313" key="13">
    <source>
        <dbReference type="EMBL" id="GHJ87264.1"/>
    </source>
</evidence>
<evidence type="ECO:0000256" key="8">
    <source>
        <dbReference type="ARBA" id="ARBA00023136"/>
    </source>
</evidence>
<accession>A0A8H3YF63</accession>
<dbReference type="GO" id="GO:0005743">
    <property type="term" value="C:mitochondrial inner membrane"/>
    <property type="evidence" value="ECO:0007669"/>
    <property type="project" value="UniProtKB-SubCell"/>
</dbReference>
<dbReference type="EMBL" id="BLZA01000021">
    <property type="protein sequence ID" value="GHJ87264.1"/>
    <property type="molecule type" value="Genomic_DNA"/>
</dbReference>
<reference evidence="13" key="1">
    <citation type="submission" date="2020-07" db="EMBL/GenBank/DDBJ databases">
        <title>Draft Genome Sequence of a Deep-Sea Yeast, Naganishia (Cryptococcus) liquefaciens strain N6.</title>
        <authorList>
            <person name="Han Y.W."/>
            <person name="Kajitani R."/>
            <person name="Morimoto H."/>
            <person name="Parhat M."/>
            <person name="Tsubouchi H."/>
            <person name="Bakenova O."/>
            <person name="Ogata M."/>
            <person name="Argunhan B."/>
            <person name="Aoki R."/>
            <person name="Kajiwara S."/>
            <person name="Itoh T."/>
            <person name="Iwasaki H."/>
        </authorList>
    </citation>
    <scope>NUCLEOTIDE SEQUENCE</scope>
    <source>
        <strain evidence="13">N6</strain>
    </source>
</reference>
<feature type="region of interest" description="Disordered" evidence="10">
    <location>
        <begin position="457"/>
        <end position="481"/>
    </location>
</feature>